<dbReference type="InterPro" id="IPR050245">
    <property type="entry name" value="PrsA_foldase"/>
</dbReference>
<dbReference type="Pfam" id="PF00639">
    <property type="entry name" value="Rotamase"/>
    <property type="match status" value="2"/>
</dbReference>
<evidence type="ECO:0000259" key="2">
    <source>
        <dbReference type="PROSITE" id="PS50198"/>
    </source>
</evidence>
<comment type="caution">
    <text evidence="3">The sequence shown here is derived from an EMBL/GenBank/DDBJ whole genome shotgun (WGS) entry which is preliminary data.</text>
</comment>
<dbReference type="GO" id="GO:0003755">
    <property type="term" value="F:peptidyl-prolyl cis-trans isomerase activity"/>
    <property type="evidence" value="ECO:0007669"/>
    <property type="project" value="UniProtKB-EC"/>
</dbReference>
<dbReference type="Pfam" id="PF13145">
    <property type="entry name" value="Rotamase_2"/>
    <property type="match status" value="1"/>
</dbReference>
<accession>A0ABU3U4S3</accession>
<dbReference type="InterPro" id="IPR027304">
    <property type="entry name" value="Trigger_fact/SurA_dom_sf"/>
</dbReference>
<dbReference type="SUPFAM" id="SSF109998">
    <property type="entry name" value="Triger factor/SurA peptide-binding domain-like"/>
    <property type="match status" value="1"/>
</dbReference>
<dbReference type="SUPFAM" id="SSF54534">
    <property type="entry name" value="FKBP-like"/>
    <property type="match status" value="2"/>
</dbReference>
<dbReference type="InterPro" id="IPR046357">
    <property type="entry name" value="PPIase_dom_sf"/>
</dbReference>
<sequence>MSSIAIAQVSKDDILFTVDDDKVFATEFVRVYNKNLDLVQDESQKDIDAYLELFINYKLKLKEAKDLEFDKKASYLRELSNYKKQLAKNYLTDNKVTDELIAEAYQRTINEVKASHILIKLSEDASPKDTLEVYNEILKLRDRLVNEGFENVKNDVHDGKRIFAEGLGYFSCFKMVYDFENAAYNTNIGEVSMPFRTNFGYHIVQVYDKRKSRGEVTVGNIMVSTTEKDSLQGSPEERIADIYKKLSQGEDFESLAKQFSDDKSSASKGGKMEPFSGGQLSSEIFEDQAFNLKNIGDVSAPFKTKFGWHIIKLFDKKEVESFEELKPELEVKVKRDSRSKLINNALVDELKKRYQITVNQDDLSYFESILNDDYYKKTWTLPSDFDGSKTLVKIESKTVPYSEFGNFLLRIQRRMKPNVSFKDIISDNFNIFLNQNLIQFQEDNLENENEDFANIVGEYRDGLLLFDMMETRIWNVATTDSIGLKSFYESNKENYFVDERLDAIVASSANEEDIQKVLEMLKQGKTPDQIKETLNINGKVSVIFTTGIMERKHQSIPEGLVFKEGISEVYKHNDSFVIVKVKSVLPKELKSFDDSKGKIISDYQAYKEETWLSELHNKYKVNVNQDVLNKVKDQINN</sequence>
<organism evidence="3 4">
    <name type="scientific">Gilvirhabdus luticola</name>
    <dbReference type="NCBI Taxonomy" id="3079858"/>
    <lineage>
        <taxon>Bacteria</taxon>
        <taxon>Pseudomonadati</taxon>
        <taxon>Bacteroidota</taxon>
        <taxon>Flavobacteriia</taxon>
        <taxon>Flavobacteriales</taxon>
        <taxon>Flavobacteriaceae</taxon>
        <taxon>Gilvirhabdus</taxon>
    </lineage>
</organism>
<evidence type="ECO:0000313" key="4">
    <source>
        <dbReference type="Proteomes" id="UP001268651"/>
    </source>
</evidence>
<dbReference type="EC" id="5.2.1.8" evidence="3"/>
<dbReference type="PANTHER" id="PTHR47245">
    <property type="entry name" value="PEPTIDYLPROLYL ISOMERASE"/>
    <property type="match status" value="1"/>
</dbReference>
<keyword evidence="1 3" id="KW-0413">Isomerase</keyword>
<proteinExistence type="predicted"/>
<dbReference type="PANTHER" id="PTHR47245:SF2">
    <property type="entry name" value="PEPTIDYL-PROLYL CIS-TRANS ISOMERASE HP_0175-RELATED"/>
    <property type="match status" value="1"/>
</dbReference>
<gene>
    <name evidence="3" type="ORF">RXV94_04495</name>
</gene>
<feature type="domain" description="PpiC" evidence="2">
    <location>
        <begin position="213"/>
        <end position="315"/>
    </location>
</feature>
<reference evidence="3 4" key="1">
    <citation type="submission" date="2023-10" db="EMBL/GenBank/DDBJ databases">
        <title>Marimonas sp. nov. isolated from tidal mud flat.</title>
        <authorList>
            <person name="Jaincy N.J."/>
            <person name="Srinivasan S."/>
            <person name="Lee S.-S."/>
        </authorList>
    </citation>
    <scope>NUCLEOTIDE SEQUENCE [LARGE SCALE GENOMIC DNA]</scope>
    <source>
        <strain evidence="3 4">MJ-SS3</strain>
    </source>
</reference>
<keyword evidence="1" id="KW-0697">Rotamase</keyword>
<name>A0ABU3U4S3_9FLAO</name>
<dbReference type="PROSITE" id="PS50198">
    <property type="entry name" value="PPIC_PPIASE_2"/>
    <property type="match status" value="2"/>
</dbReference>
<keyword evidence="4" id="KW-1185">Reference proteome</keyword>
<evidence type="ECO:0000256" key="1">
    <source>
        <dbReference type="PROSITE-ProRule" id="PRU00278"/>
    </source>
</evidence>
<dbReference type="InterPro" id="IPR000297">
    <property type="entry name" value="PPIase_PpiC"/>
</dbReference>
<dbReference type="RefSeq" id="WP_316661286.1">
    <property type="nucleotide sequence ID" value="NZ_JAWHTF010000002.1"/>
</dbReference>
<dbReference type="Gene3D" id="3.10.50.40">
    <property type="match status" value="2"/>
</dbReference>
<protein>
    <submittedName>
        <fullName evidence="3">Peptidylprolyl isomerase</fullName>
        <ecNumber evidence="3">5.2.1.8</ecNumber>
    </submittedName>
</protein>
<dbReference type="EMBL" id="JAWHTF010000002">
    <property type="protein sequence ID" value="MDU8885409.1"/>
    <property type="molecule type" value="Genomic_DNA"/>
</dbReference>
<feature type="domain" description="PpiC" evidence="2">
    <location>
        <begin position="109"/>
        <end position="208"/>
    </location>
</feature>
<evidence type="ECO:0000313" key="3">
    <source>
        <dbReference type="EMBL" id="MDU8885409.1"/>
    </source>
</evidence>
<dbReference type="Proteomes" id="UP001268651">
    <property type="component" value="Unassembled WGS sequence"/>
</dbReference>